<keyword evidence="1" id="KW-0349">Heme</keyword>
<protein>
    <recommendedName>
        <fullName evidence="6">Cytochrome b5 heme-binding domain-containing protein</fullName>
    </recommendedName>
</protein>
<dbReference type="Pfam" id="PF00173">
    <property type="entry name" value="Cyt-b5"/>
    <property type="match status" value="1"/>
</dbReference>
<dbReference type="GO" id="GO:0020037">
    <property type="term" value="F:heme binding"/>
    <property type="evidence" value="ECO:0007669"/>
    <property type="project" value="TreeGrafter"/>
</dbReference>
<dbReference type="EMBL" id="LN835308">
    <property type="protein sequence ID" value="CRH03866.1"/>
    <property type="molecule type" value="Genomic_DNA"/>
</dbReference>
<dbReference type="AlphaFoldDB" id="A0A1J1HHB7"/>
<dbReference type="InterPro" id="IPR001199">
    <property type="entry name" value="Cyt_B5-like_heme/steroid-bd"/>
</dbReference>
<name>A0A1J1HHB7_PLARL</name>
<dbReference type="Gene3D" id="3.10.120.10">
    <property type="entry name" value="Cytochrome b5-like heme/steroid binding domain"/>
    <property type="match status" value="1"/>
</dbReference>
<dbReference type="GeneID" id="39738157"/>
<feature type="compositionally biased region" description="Acidic residues" evidence="5">
    <location>
        <begin position="1"/>
        <end position="11"/>
    </location>
</feature>
<dbReference type="GO" id="GO:0016020">
    <property type="term" value="C:membrane"/>
    <property type="evidence" value="ECO:0007669"/>
    <property type="project" value="TreeGrafter"/>
</dbReference>
<feature type="region of interest" description="Disordered" evidence="5">
    <location>
        <begin position="1"/>
        <end position="83"/>
    </location>
</feature>
<dbReference type="Proteomes" id="UP000220158">
    <property type="component" value="Chromosome 13"/>
</dbReference>
<dbReference type="OMA" id="NDCWVVA"/>
<evidence type="ECO:0000259" key="6">
    <source>
        <dbReference type="PROSITE" id="PS50255"/>
    </source>
</evidence>
<gene>
    <name evidence="7" type="ORF">PRELSG_1322400</name>
</gene>
<dbReference type="InterPro" id="IPR036400">
    <property type="entry name" value="Cyt_B5-like_heme/steroid_sf"/>
</dbReference>
<feature type="domain" description="Cytochrome b5 heme-binding" evidence="6">
    <location>
        <begin position="274"/>
        <end position="349"/>
    </location>
</feature>
<dbReference type="PANTHER" id="PTHR19359:SF146">
    <property type="entry name" value="B5, PUTATIVE-RELATED"/>
    <property type="match status" value="1"/>
</dbReference>
<evidence type="ECO:0000313" key="7">
    <source>
        <dbReference type="EMBL" id="CRH03866.1"/>
    </source>
</evidence>
<dbReference type="SUPFAM" id="SSF55856">
    <property type="entry name" value="Cytochrome b5-like heme/steroid binding domain"/>
    <property type="match status" value="1"/>
</dbReference>
<dbReference type="KEGG" id="prel:PRELSG_1322400"/>
<dbReference type="SMART" id="SM01117">
    <property type="entry name" value="Cyt-b5"/>
    <property type="match status" value="1"/>
</dbReference>
<dbReference type="OrthoDB" id="434771at2759"/>
<dbReference type="PANTHER" id="PTHR19359">
    <property type="entry name" value="CYTOCHROME B5"/>
    <property type="match status" value="1"/>
</dbReference>
<sequence>MEEDEDAEEAETEKGTKKLKEEIKTITEVKEIKNIENKEGDEIKKSTSSKNEKREIEGEEKKKEKENGNDNEEKAKKRVEEKRHTKENKIENINIFNEENNQCYNYETLNKSFISQNSKLEENKICDACNHCDDACSSMLCYNCKIKKKNIYKKYKSSKNSNLKICENNMKKIFWLNKKMHESIIFTSQKNEKRDNDNNENIKKNKEKTNNKKKIDTIDKNHDMLISSTKDKNNNDEEKDNYNILKNIINKNKSSIYSESDSDKTTEYNVTKYKQYFTKCEIKRHCKINDCWVIANGYVYDVTTIMEHHPGGINCILKKGGEDATVDYLFHSKYAQKNFWEPLKIGKVVKCKKEILEEKKKKNHNSSKKRNLCIFM</sequence>
<accession>A0A1J1HHB7</accession>
<feature type="compositionally biased region" description="Basic and acidic residues" evidence="5">
    <location>
        <begin position="12"/>
        <end position="83"/>
    </location>
</feature>
<keyword evidence="2" id="KW-0479">Metal-binding</keyword>
<organism evidence="7 8">
    <name type="scientific">Plasmodium relictum</name>
    <dbReference type="NCBI Taxonomy" id="85471"/>
    <lineage>
        <taxon>Eukaryota</taxon>
        <taxon>Sar</taxon>
        <taxon>Alveolata</taxon>
        <taxon>Apicomplexa</taxon>
        <taxon>Aconoidasida</taxon>
        <taxon>Haemosporida</taxon>
        <taxon>Plasmodiidae</taxon>
        <taxon>Plasmodium</taxon>
        <taxon>Plasmodium (Haemamoeba)</taxon>
    </lineage>
</organism>
<feature type="region of interest" description="Disordered" evidence="5">
    <location>
        <begin position="187"/>
        <end position="213"/>
    </location>
</feature>
<keyword evidence="3" id="KW-0408">Iron</keyword>
<comment type="similarity">
    <text evidence="4">Belongs to the cytochrome b5 family.</text>
</comment>
<evidence type="ECO:0000256" key="2">
    <source>
        <dbReference type="ARBA" id="ARBA00022723"/>
    </source>
</evidence>
<evidence type="ECO:0000256" key="3">
    <source>
        <dbReference type="ARBA" id="ARBA00023004"/>
    </source>
</evidence>
<evidence type="ECO:0000313" key="8">
    <source>
        <dbReference type="Proteomes" id="UP000220158"/>
    </source>
</evidence>
<feature type="compositionally biased region" description="Basic and acidic residues" evidence="5">
    <location>
        <begin position="190"/>
        <end position="213"/>
    </location>
</feature>
<evidence type="ECO:0000256" key="5">
    <source>
        <dbReference type="SAM" id="MobiDB-lite"/>
    </source>
</evidence>
<dbReference type="RefSeq" id="XP_028535872.1">
    <property type="nucleotide sequence ID" value="XM_028678758.1"/>
</dbReference>
<reference evidence="7 8" key="1">
    <citation type="submission" date="2015-04" db="EMBL/GenBank/DDBJ databases">
        <authorList>
            <consortium name="Pathogen Informatics"/>
        </authorList>
    </citation>
    <scope>NUCLEOTIDE SEQUENCE [LARGE SCALE GENOMIC DNA]</scope>
    <source>
        <strain evidence="7 8">SGS1</strain>
    </source>
</reference>
<dbReference type="InterPro" id="IPR050668">
    <property type="entry name" value="Cytochrome_b5"/>
</dbReference>
<dbReference type="PROSITE" id="PS50255">
    <property type="entry name" value="CYTOCHROME_B5_2"/>
    <property type="match status" value="1"/>
</dbReference>
<proteinExistence type="inferred from homology"/>
<evidence type="ECO:0000256" key="4">
    <source>
        <dbReference type="ARBA" id="ARBA00038168"/>
    </source>
</evidence>
<dbReference type="VEuPathDB" id="PlasmoDB:PRELSG_1322400"/>
<evidence type="ECO:0000256" key="1">
    <source>
        <dbReference type="ARBA" id="ARBA00022617"/>
    </source>
</evidence>
<dbReference type="GO" id="GO:0046872">
    <property type="term" value="F:metal ion binding"/>
    <property type="evidence" value="ECO:0007669"/>
    <property type="project" value="UniProtKB-KW"/>
</dbReference>
<keyword evidence="8" id="KW-1185">Reference proteome</keyword>